<dbReference type="AlphaFoldDB" id="A0A3P5XY24"/>
<dbReference type="InterPro" id="IPR036965">
    <property type="entry name" value="Terpene_synth_N_sf"/>
</dbReference>
<feature type="domain" description="Terpene synthase metal-binding" evidence="5">
    <location>
        <begin position="281"/>
        <end position="376"/>
    </location>
</feature>
<dbReference type="GO" id="GO:0000287">
    <property type="term" value="F:magnesium ion binding"/>
    <property type="evidence" value="ECO:0007669"/>
    <property type="project" value="InterPro"/>
</dbReference>
<evidence type="ECO:0000256" key="3">
    <source>
        <dbReference type="ARBA" id="ARBA00022842"/>
    </source>
</evidence>
<comment type="cofactor">
    <cofactor evidence="1">
        <name>Mg(2+)</name>
        <dbReference type="ChEBI" id="CHEBI:18420"/>
    </cofactor>
</comment>
<dbReference type="PANTHER" id="PTHR31225:SF0">
    <property type="entry name" value="S-(+)-LINALOOL SYNTHASE, CHLOROPLASTIC"/>
    <property type="match status" value="1"/>
</dbReference>
<proteinExistence type="predicted"/>
<dbReference type="InterPro" id="IPR008930">
    <property type="entry name" value="Terpenoid_cyclase/PrenylTrfase"/>
</dbReference>
<dbReference type="Pfam" id="PF03936">
    <property type="entry name" value="Terpene_synth_C"/>
    <property type="match status" value="2"/>
</dbReference>
<dbReference type="EMBL" id="LR031568">
    <property type="protein sequence ID" value="VDC59696.1"/>
    <property type="molecule type" value="Genomic_DNA"/>
</dbReference>
<keyword evidence="3" id="KW-0460">Magnesium</keyword>
<keyword evidence="4" id="KW-0456">Lyase</keyword>
<evidence type="ECO:0000259" key="5">
    <source>
        <dbReference type="Pfam" id="PF03936"/>
    </source>
</evidence>
<dbReference type="InterPro" id="IPR050148">
    <property type="entry name" value="Terpene_synthase-like"/>
</dbReference>
<sequence length="431" mass="48959">MALINSKICPLSCFASTNPNSLPKFLVSKFHGTVASSSPANTTKRSSPSNFNLPVSNYLRRFDHKISIKHPRQEEWIQNDLQNDVKGLIELYEASELGVEGEEILDSLRECTFTRLNELCSGRDSHEEREIMNSLAQPRHKTLRRLTSNKFISIIKIGGEEDNEWLQSLLRVAECDSIMLKSLIREEIPQAFKAEEGKKLATEMAYMVPGILQEPCFSEQRLDLTKPISLVYIIDDIFDVYGELDELTIFTQVVESGLICSERSWSKQNGLIRVTYQILRSNGFVSSGVHLVMLHLLGEEITTGKVELIESIPKIVSSAATILRLWDDLGSAKDENQDGIDESYIECYLNEHKGSTGSTVDEARTHVFQKISKVWKLLNRDCLNPCSFSRAFTKACLNIARTVPLMYSYDDDQQLPRLNEYLKRLTQKCSF</sequence>
<evidence type="ECO:0000256" key="2">
    <source>
        <dbReference type="ARBA" id="ARBA00022723"/>
    </source>
</evidence>
<keyword evidence="2" id="KW-0479">Metal-binding</keyword>
<dbReference type="Gene3D" id="1.50.10.130">
    <property type="entry name" value="Terpene synthase, N-terminal domain"/>
    <property type="match status" value="1"/>
</dbReference>
<accession>A0A3P5XY24</accession>
<organism evidence="6">
    <name type="scientific">Brassica campestris</name>
    <name type="common">Field mustard</name>
    <dbReference type="NCBI Taxonomy" id="3711"/>
    <lineage>
        <taxon>Eukaryota</taxon>
        <taxon>Viridiplantae</taxon>
        <taxon>Streptophyta</taxon>
        <taxon>Embryophyta</taxon>
        <taxon>Tracheophyta</taxon>
        <taxon>Spermatophyta</taxon>
        <taxon>Magnoliopsida</taxon>
        <taxon>eudicotyledons</taxon>
        <taxon>Gunneridae</taxon>
        <taxon>Pentapetalae</taxon>
        <taxon>rosids</taxon>
        <taxon>malvids</taxon>
        <taxon>Brassicales</taxon>
        <taxon>Brassicaceae</taxon>
        <taxon>Brassiceae</taxon>
        <taxon>Brassica</taxon>
    </lineage>
</organism>
<reference evidence="6" key="1">
    <citation type="submission" date="2018-11" db="EMBL/GenBank/DDBJ databases">
        <authorList>
            <consortium name="Genoscope - CEA"/>
            <person name="William W."/>
        </authorList>
    </citation>
    <scope>NUCLEOTIDE SEQUENCE</scope>
</reference>
<dbReference type="GO" id="GO:0016114">
    <property type="term" value="P:terpenoid biosynthetic process"/>
    <property type="evidence" value="ECO:0007669"/>
    <property type="project" value="InterPro"/>
</dbReference>
<dbReference type="InterPro" id="IPR008949">
    <property type="entry name" value="Isoprenoid_synthase_dom_sf"/>
</dbReference>
<dbReference type="SUPFAM" id="SSF48576">
    <property type="entry name" value="Terpenoid synthases"/>
    <property type="match status" value="1"/>
</dbReference>
<evidence type="ECO:0000256" key="1">
    <source>
        <dbReference type="ARBA" id="ARBA00001946"/>
    </source>
</evidence>
<feature type="domain" description="Terpene synthase metal-binding" evidence="5">
    <location>
        <begin position="201"/>
        <end position="256"/>
    </location>
</feature>
<name>A0A3P5XY24_BRACM</name>
<dbReference type="InterPro" id="IPR005630">
    <property type="entry name" value="Terpene_synthase_metal-bd"/>
</dbReference>
<gene>
    <name evidence="6" type="ORF">BRAA09T37307Z</name>
</gene>
<dbReference type="GO" id="GO:0010333">
    <property type="term" value="F:terpene synthase activity"/>
    <property type="evidence" value="ECO:0007669"/>
    <property type="project" value="InterPro"/>
</dbReference>
<evidence type="ECO:0000256" key="4">
    <source>
        <dbReference type="ARBA" id="ARBA00023239"/>
    </source>
</evidence>
<evidence type="ECO:0000313" key="6">
    <source>
        <dbReference type="EMBL" id="VDC59696.1"/>
    </source>
</evidence>
<dbReference type="SUPFAM" id="SSF48239">
    <property type="entry name" value="Terpenoid cyclases/Protein prenyltransferases"/>
    <property type="match status" value="1"/>
</dbReference>
<dbReference type="PANTHER" id="PTHR31225">
    <property type="entry name" value="OS04G0344100 PROTEIN-RELATED"/>
    <property type="match status" value="1"/>
</dbReference>
<protein>
    <recommendedName>
        <fullName evidence="5">Terpene synthase metal-binding domain-containing protein</fullName>
    </recommendedName>
</protein>
<dbReference type="Gene3D" id="1.10.600.10">
    <property type="entry name" value="Farnesyl Diphosphate Synthase"/>
    <property type="match status" value="1"/>
</dbReference>